<evidence type="ECO:0000313" key="1">
    <source>
        <dbReference type="EMBL" id="GAA0706691.1"/>
    </source>
</evidence>
<sequence length="119" mass="13688">MSYVDGIVVPVPKANLAVYRSMVRKAGKIWREHGALQYTECVADDVKPGKVTSFPQAVKLKPDEVVVFSWIVYKSRRDRDRIMKKVMSDPRLADMMDPKKLPFDGKRMFWGGFKPIVEL</sequence>
<comment type="caution">
    <text evidence="1">The sequence shown here is derived from an EMBL/GenBank/DDBJ whole genome shotgun (WGS) entry which is preliminary data.</text>
</comment>
<evidence type="ECO:0000313" key="2">
    <source>
        <dbReference type="Proteomes" id="UP001501523"/>
    </source>
</evidence>
<dbReference type="InterPro" id="IPR011008">
    <property type="entry name" value="Dimeric_a/b-barrel"/>
</dbReference>
<dbReference type="InterPro" id="IPR009874">
    <property type="entry name" value="DUF1428"/>
</dbReference>
<dbReference type="SUPFAM" id="SSF54909">
    <property type="entry name" value="Dimeric alpha+beta barrel"/>
    <property type="match status" value="1"/>
</dbReference>
<dbReference type="EMBL" id="BAAAEU010000002">
    <property type="protein sequence ID" value="GAA0706691.1"/>
    <property type="molecule type" value="Genomic_DNA"/>
</dbReference>
<dbReference type="PIRSF" id="PIRSF007028">
    <property type="entry name" value="UCP007028"/>
    <property type="match status" value="1"/>
</dbReference>
<gene>
    <name evidence="1" type="ORF">GCM10009105_04910</name>
</gene>
<reference evidence="2" key="1">
    <citation type="journal article" date="2019" name="Int. J. Syst. Evol. Microbiol.">
        <title>The Global Catalogue of Microorganisms (GCM) 10K type strain sequencing project: providing services to taxonomists for standard genome sequencing and annotation.</title>
        <authorList>
            <consortium name="The Broad Institute Genomics Platform"/>
            <consortium name="The Broad Institute Genome Sequencing Center for Infectious Disease"/>
            <person name="Wu L."/>
            <person name="Ma J."/>
        </authorList>
    </citation>
    <scope>NUCLEOTIDE SEQUENCE [LARGE SCALE GENOMIC DNA]</scope>
    <source>
        <strain evidence="2">JCM 15421</strain>
    </source>
</reference>
<accession>A0ABP3TIJ5</accession>
<keyword evidence="2" id="KW-1185">Reference proteome</keyword>
<dbReference type="Gene3D" id="3.30.70.100">
    <property type="match status" value="1"/>
</dbReference>
<dbReference type="Pfam" id="PF07237">
    <property type="entry name" value="DUF1428"/>
    <property type="match status" value="1"/>
</dbReference>
<name>A0ABP3TIJ5_9GAMM</name>
<protein>
    <submittedName>
        <fullName evidence="1">DUF1428 domain-containing protein</fullName>
    </submittedName>
</protein>
<dbReference type="RefSeq" id="WP_343786806.1">
    <property type="nucleotide sequence ID" value="NZ_BAAAEU010000002.1"/>
</dbReference>
<dbReference type="Proteomes" id="UP001501523">
    <property type="component" value="Unassembled WGS sequence"/>
</dbReference>
<proteinExistence type="predicted"/>
<organism evidence="1 2">
    <name type="scientific">Dokdonella soli</name>
    <dbReference type="NCBI Taxonomy" id="529810"/>
    <lineage>
        <taxon>Bacteria</taxon>
        <taxon>Pseudomonadati</taxon>
        <taxon>Pseudomonadota</taxon>
        <taxon>Gammaproteobacteria</taxon>
        <taxon>Lysobacterales</taxon>
        <taxon>Rhodanobacteraceae</taxon>
        <taxon>Dokdonella</taxon>
    </lineage>
</organism>